<dbReference type="SUPFAM" id="SSF51430">
    <property type="entry name" value="NAD(P)-linked oxidoreductase"/>
    <property type="match status" value="1"/>
</dbReference>
<dbReference type="InterPro" id="IPR023210">
    <property type="entry name" value="NADP_OxRdtase_dom"/>
</dbReference>
<dbReference type="AlphaFoldDB" id="A0A6C0REU0"/>
<dbReference type="Gene3D" id="3.20.20.100">
    <property type="entry name" value="NADP-dependent oxidoreductase domain"/>
    <property type="match status" value="1"/>
</dbReference>
<dbReference type="KEGG" id="drc:G0Q07_16580"/>
<dbReference type="EMBL" id="CP048409">
    <property type="protein sequence ID" value="QIA09228.1"/>
    <property type="molecule type" value="Genomic_DNA"/>
</dbReference>
<reference evidence="2 3" key="1">
    <citation type="submission" date="2020-02" db="EMBL/GenBank/DDBJ databases">
        <title>Genome sequencing for Draconibacterium sp. strain M1.</title>
        <authorList>
            <person name="Park S.-J."/>
        </authorList>
    </citation>
    <scope>NUCLEOTIDE SEQUENCE [LARGE SCALE GENOMIC DNA]</scope>
    <source>
        <strain evidence="2 3">M1</strain>
    </source>
</reference>
<dbReference type="PANTHER" id="PTHR42686:SF1">
    <property type="entry name" value="GH17980P-RELATED"/>
    <property type="match status" value="1"/>
</dbReference>
<protein>
    <recommendedName>
        <fullName evidence="1">NADP-dependent oxidoreductase domain-containing protein</fullName>
    </recommendedName>
</protein>
<dbReference type="PANTHER" id="PTHR42686">
    <property type="entry name" value="GH17980P-RELATED"/>
    <property type="match status" value="1"/>
</dbReference>
<organism evidence="2 3">
    <name type="scientific">Draconibacterium halophilum</name>
    <dbReference type="NCBI Taxonomy" id="2706887"/>
    <lineage>
        <taxon>Bacteria</taxon>
        <taxon>Pseudomonadati</taxon>
        <taxon>Bacteroidota</taxon>
        <taxon>Bacteroidia</taxon>
        <taxon>Marinilabiliales</taxon>
        <taxon>Prolixibacteraceae</taxon>
        <taxon>Draconibacterium</taxon>
    </lineage>
</organism>
<dbReference type="GO" id="GO:0005829">
    <property type="term" value="C:cytosol"/>
    <property type="evidence" value="ECO:0007669"/>
    <property type="project" value="TreeGrafter"/>
</dbReference>
<evidence type="ECO:0000313" key="2">
    <source>
        <dbReference type="EMBL" id="QIA09228.1"/>
    </source>
</evidence>
<dbReference type="Proteomes" id="UP000474630">
    <property type="component" value="Chromosome"/>
</dbReference>
<sequence>MQYRRFGKTEKHLSTVTLGGMRFKHGWDEPRRAIPEDTLDECLNTVQLAFDAGINHIETAWGYKKSETVYGKVLNEELMIPRTSYHLMTKGNPLTADATYEMVENQLRDLQTDYLDFYGWHGINTPELLEQSCKKGGPVEALLKLKDEGIIKHVGFSTHGPWK</sequence>
<feature type="domain" description="NADP-dependent oxidoreductase" evidence="1">
    <location>
        <begin position="16"/>
        <end position="162"/>
    </location>
</feature>
<evidence type="ECO:0000313" key="3">
    <source>
        <dbReference type="Proteomes" id="UP000474630"/>
    </source>
</evidence>
<proteinExistence type="predicted"/>
<dbReference type="InterPro" id="IPR020471">
    <property type="entry name" value="AKR"/>
</dbReference>
<dbReference type="RefSeq" id="WP_163348202.1">
    <property type="nucleotide sequence ID" value="NZ_CP048409.1"/>
</dbReference>
<name>A0A6C0REU0_9BACT</name>
<dbReference type="Pfam" id="PF00248">
    <property type="entry name" value="Aldo_ket_red"/>
    <property type="match status" value="1"/>
</dbReference>
<evidence type="ECO:0000259" key="1">
    <source>
        <dbReference type="Pfam" id="PF00248"/>
    </source>
</evidence>
<dbReference type="InterPro" id="IPR036812">
    <property type="entry name" value="NAD(P)_OxRdtase_dom_sf"/>
</dbReference>
<gene>
    <name evidence="2" type="ORF">G0Q07_16580</name>
</gene>
<dbReference type="PRINTS" id="PR00069">
    <property type="entry name" value="ALDKETRDTASE"/>
</dbReference>
<dbReference type="GO" id="GO:0016491">
    <property type="term" value="F:oxidoreductase activity"/>
    <property type="evidence" value="ECO:0007669"/>
    <property type="project" value="InterPro"/>
</dbReference>
<accession>A0A6C0REU0</accession>
<keyword evidence="3" id="KW-1185">Reference proteome</keyword>